<keyword evidence="2" id="KW-1185">Reference proteome</keyword>
<evidence type="ECO:0000313" key="2">
    <source>
        <dbReference type="Proteomes" id="UP000269689"/>
    </source>
</evidence>
<dbReference type="RefSeq" id="WP_123791358.1">
    <property type="nucleotide sequence ID" value="NZ_RKQK01000001.1"/>
</dbReference>
<dbReference type="PROSITE" id="PS51257">
    <property type="entry name" value="PROKAR_LIPOPROTEIN"/>
    <property type="match status" value="1"/>
</dbReference>
<name>A0A3N4VBA6_9RHOB</name>
<accession>A0A3N4VBA6</accession>
<gene>
    <name evidence="1" type="ORF">EDD53_0223</name>
</gene>
<sequence>MSIAKLGAITAVSVTILAGCQTSDPAYQEQKSQQRAATAASAAQTISQEFAPLLPICYTTLAQGTPVSAEKMASLGYKKALVGYKKPRGTTTMDRINLSNTTFNATGKTCTIGLGNFFGVQEAGAYVRKSLVANGYSAGTKSKKGFAFTKGDSTLYLNGFSYQTTTSVSLSR</sequence>
<protein>
    <recommendedName>
        <fullName evidence="3">Lipoprotein</fullName>
    </recommendedName>
</protein>
<dbReference type="EMBL" id="RKQK01000001">
    <property type="protein sequence ID" value="RPE71110.1"/>
    <property type="molecule type" value="Genomic_DNA"/>
</dbReference>
<organism evidence="1 2">
    <name type="scientific">Pacificibacter maritimus</name>
    <dbReference type="NCBI Taxonomy" id="762213"/>
    <lineage>
        <taxon>Bacteria</taxon>
        <taxon>Pseudomonadati</taxon>
        <taxon>Pseudomonadota</taxon>
        <taxon>Alphaproteobacteria</taxon>
        <taxon>Rhodobacterales</taxon>
        <taxon>Roseobacteraceae</taxon>
        <taxon>Pacificibacter</taxon>
    </lineage>
</organism>
<dbReference type="Proteomes" id="UP000269689">
    <property type="component" value="Unassembled WGS sequence"/>
</dbReference>
<evidence type="ECO:0000313" key="1">
    <source>
        <dbReference type="EMBL" id="RPE71110.1"/>
    </source>
</evidence>
<dbReference type="AlphaFoldDB" id="A0A3N4VBA6"/>
<proteinExistence type="predicted"/>
<comment type="caution">
    <text evidence="1">The sequence shown here is derived from an EMBL/GenBank/DDBJ whole genome shotgun (WGS) entry which is preliminary data.</text>
</comment>
<evidence type="ECO:0008006" key="3">
    <source>
        <dbReference type="Google" id="ProtNLM"/>
    </source>
</evidence>
<reference evidence="1 2" key="1">
    <citation type="submission" date="2018-11" db="EMBL/GenBank/DDBJ databases">
        <title>Genomic Encyclopedia of Type Strains, Phase IV (KMG-IV): sequencing the most valuable type-strain genomes for metagenomic binning, comparative biology and taxonomic classification.</title>
        <authorList>
            <person name="Goeker M."/>
        </authorList>
    </citation>
    <scope>NUCLEOTIDE SEQUENCE [LARGE SCALE GENOMIC DNA]</scope>
    <source>
        <strain evidence="1 2">DSM 104731</strain>
    </source>
</reference>